<name>A0AAV4CR91_9GAST</name>
<gene>
    <name evidence="2" type="ORF">PoB_006090700</name>
</gene>
<evidence type="ECO:0000313" key="3">
    <source>
        <dbReference type="Proteomes" id="UP000735302"/>
    </source>
</evidence>
<comment type="caution">
    <text evidence="2">The sequence shown here is derived from an EMBL/GenBank/DDBJ whole genome shotgun (WGS) entry which is preliminary data.</text>
</comment>
<dbReference type="Proteomes" id="UP000735302">
    <property type="component" value="Unassembled WGS sequence"/>
</dbReference>
<accession>A0AAV4CR91</accession>
<keyword evidence="1" id="KW-1133">Transmembrane helix</keyword>
<evidence type="ECO:0000256" key="1">
    <source>
        <dbReference type="SAM" id="Phobius"/>
    </source>
</evidence>
<dbReference type="EMBL" id="BLXT01006896">
    <property type="protein sequence ID" value="GFO34402.1"/>
    <property type="molecule type" value="Genomic_DNA"/>
</dbReference>
<keyword evidence="1" id="KW-0472">Membrane</keyword>
<feature type="transmembrane region" description="Helical" evidence="1">
    <location>
        <begin position="23"/>
        <end position="46"/>
    </location>
</feature>
<keyword evidence="1" id="KW-0812">Transmembrane</keyword>
<dbReference type="AlphaFoldDB" id="A0AAV4CR91"/>
<proteinExistence type="predicted"/>
<sequence>MRSSYEILSITLHRHTFLSLCEISFILSFYSLFLVQVLLPSPGLVLRITDSRLSRSPENQRTGTSMSSLFQFWNTGVTAGIPIPGVSGCGILRYHCLISS</sequence>
<keyword evidence="3" id="KW-1185">Reference proteome</keyword>
<organism evidence="2 3">
    <name type="scientific">Plakobranchus ocellatus</name>
    <dbReference type="NCBI Taxonomy" id="259542"/>
    <lineage>
        <taxon>Eukaryota</taxon>
        <taxon>Metazoa</taxon>
        <taxon>Spiralia</taxon>
        <taxon>Lophotrochozoa</taxon>
        <taxon>Mollusca</taxon>
        <taxon>Gastropoda</taxon>
        <taxon>Heterobranchia</taxon>
        <taxon>Euthyneura</taxon>
        <taxon>Panpulmonata</taxon>
        <taxon>Sacoglossa</taxon>
        <taxon>Placobranchoidea</taxon>
        <taxon>Plakobranchidae</taxon>
        <taxon>Plakobranchus</taxon>
    </lineage>
</organism>
<evidence type="ECO:0000313" key="2">
    <source>
        <dbReference type="EMBL" id="GFO34402.1"/>
    </source>
</evidence>
<reference evidence="2 3" key="1">
    <citation type="journal article" date="2021" name="Elife">
        <title>Chloroplast acquisition without the gene transfer in kleptoplastic sea slugs, Plakobranchus ocellatus.</title>
        <authorList>
            <person name="Maeda T."/>
            <person name="Takahashi S."/>
            <person name="Yoshida T."/>
            <person name="Shimamura S."/>
            <person name="Takaki Y."/>
            <person name="Nagai Y."/>
            <person name="Toyoda A."/>
            <person name="Suzuki Y."/>
            <person name="Arimoto A."/>
            <person name="Ishii H."/>
            <person name="Satoh N."/>
            <person name="Nishiyama T."/>
            <person name="Hasebe M."/>
            <person name="Maruyama T."/>
            <person name="Minagawa J."/>
            <person name="Obokata J."/>
            <person name="Shigenobu S."/>
        </authorList>
    </citation>
    <scope>NUCLEOTIDE SEQUENCE [LARGE SCALE GENOMIC DNA]</scope>
</reference>
<protein>
    <submittedName>
        <fullName evidence="2">Uncharacterized protein</fullName>
    </submittedName>
</protein>